<dbReference type="Gene3D" id="3.40.50.2300">
    <property type="match status" value="1"/>
</dbReference>
<dbReference type="EMBL" id="QNRR01000002">
    <property type="protein sequence ID" value="RBP45713.1"/>
    <property type="molecule type" value="Genomic_DNA"/>
</dbReference>
<dbReference type="PANTHER" id="PTHR44591:SF3">
    <property type="entry name" value="RESPONSE REGULATORY DOMAIN-CONTAINING PROTEIN"/>
    <property type="match status" value="1"/>
</dbReference>
<keyword evidence="5" id="KW-1185">Reference proteome</keyword>
<dbReference type="InterPro" id="IPR001789">
    <property type="entry name" value="Sig_transdc_resp-reg_receiver"/>
</dbReference>
<evidence type="ECO:0000313" key="5">
    <source>
        <dbReference type="Proteomes" id="UP000253426"/>
    </source>
</evidence>
<dbReference type="InterPro" id="IPR011006">
    <property type="entry name" value="CheY-like_superfamily"/>
</dbReference>
<evidence type="ECO:0000313" key="4">
    <source>
        <dbReference type="EMBL" id="RBP45713.1"/>
    </source>
</evidence>
<dbReference type="RefSeq" id="WP_113957291.1">
    <property type="nucleotide sequence ID" value="NZ_QNRR01000002.1"/>
</dbReference>
<gene>
    <name evidence="4" type="ORF">DES53_10295</name>
</gene>
<sequence length="443" mass="49653">MNETPRKRILIAEDVRAISLRLAHTLQSRGYEVESVQDGEACLNRVTRFQPDLLVLDLMMPKVNGMEVLRTLRAMPDTAALPIIISTAKDFSTELKQVRAHGVLDVIIKPFDPELLGRKVDAYFSGKWDGPEGEALGTPPQTGPHYSPVLDTSRPHIRLWGTRGSIPVSGPRYAQHGGNTSCMEYAFGNERLLFDAGSGLREAGLSLLPGGPRHIHLFITHTHWDHIQGFPFFLPIYVPGYEITVYGERGFGKNIEALLCGQLDRDYFPVEREDLKAKINFVFLDDNPIEINGARITREFTHHPGATVAFKIEHNKKKIAYVPDNEFLQGYLGNPADIARSSAMVAPHEPLLTFLHEVDVLMHEAQYRPDEYPKRIGWGHSNLASACALARLTGVAKWIVLHHDPNHDDATLHTKLSLTWQILADLGHFVPVMHGYDGMMDFV</sequence>
<dbReference type="OrthoDB" id="9800940at2"/>
<feature type="domain" description="Response regulatory" evidence="3">
    <location>
        <begin position="8"/>
        <end position="124"/>
    </location>
</feature>
<evidence type="ECO:0000256" key="2">
    <source>
        <dbReference type="PROSITE-ProRule" id="PRU00169"/>
    </source>
</evidence>
<dbReference type="PANTHER" id="PTHR44591">
    <property type="entry name" value="STRESS RESPONSE REGULATOR PROTEIN 1"/>
    <property type="match status" value="1"/>
</dbReference>
<dbReference type="SMART" id="SM00849">
    <property type="entry name" value="Lactamase_B"/>
    <property type="match status" value="1"/>
</dbReference>
<name>A0A366HS42_9BACT</name>
<protein>
    <submittedName>
        <fullName evidence="4">Beta-lactamase family protein</fullName>
    </submittedName>
</protein>
<dbReference type="InterPro" id="IPR050595">
    <property type="entry name" value="Bact_response_regulator"/>
</dbReference>
<dbReference type="CDD" id="cd07715">
    <property type="entry name" value="TaR3-like_MBL-fold"/>
    <property type="match status" value="1"/>
</dbReference>
<comment type="caution">
    <text evidence="4">The sequence shown here is derived from an EMBL/GenBank/DDBJ whole genome shotgun (WGS) entry which is preliminary data.</text>
</comment>
<organism evidence="4 5">
    <name type="scientific">Roseimicrobium gellanilyticum</name>
    <dbReference type="NCBI Taxonomy" id="748857"/>
    <lineage>
        <taxon>Bacteria</taxon>
        <taxon>Pseudomonadati</taxon>
        <taxon>Verrucomicrobiota</taxon>
        <taxon>Verrucomicrobiia</taxon>
        <taxon>Verrucomicrobiales</taxon>
        <taxon>Verrucomicrobiaceae</taxon>
        <taxon>Roseimicrobium</taxon>
    </lineage>
</organism>
<accession>A0A366HS42</accession>
<dbReference type="Pfam" id="PF12706">
    <property type="entry name" value="Lactamase_B_2"/>
    <property type="match status" value="1"/>
</dbReference>
<dbReference type="Pfam" id="PF00072">
    <property type="entry name" value="Response_reg"/>
    <property type="match status" value="1"/>
</dbReference>
<dbReference type="InterPro" id="IPR001279">
    <property type="entry name" value="Metallo-B-lactamas"/>
</dbReference>
<evidence type="ECO:0000256" key="1">
    <source>
        <dbReference type="ARBA" id="ARBA00022553"/>
    </source>
</evidence>
<reference evidence="4 5" key="1">
    <citation type="submission" date="2018-06" db="EMBL/GenBank/DDBJ databases">
        <title>Genomic Encyclopedia of Type Strains, Phase IV (KMG-IV): sequencing the most valuable type-strain genomes for metagenomic binning, comparative biology and taxonomic classification.</title>
        <authorList>
            <person name="Goeker M."/>
        </authorList>
    </citation>
    <scope>NUCLEOTIDE SEQUENCE [LARGE SCALE GENOMIC DNA]</scope>
    <source>
        <strain evidence="4 5">DSM 25532</strain>
    </source>
</reference>
<keyword evidence="1 2" id="KW-0597">Phosphoprotein</keyword>
<dbReference type="GO" id="GO:0000160">
    <property type="term" value="P:phosphorelay signal transduction system"/>
    <property type="evidence" value="ECO:0007669"/>
    <property type="project" value="InterPro"/>
</dbReference>
<dbReference type="SUPFAM" id="SSF52172">
    <property type="entry name" value="CheY-like"/>
    <property type="match status" value="1"/>
</dbReference>
<dbReference type="SUPFAM" id="SSF56281">
    <property type="entry name" value="Metallo-hydrolase/oxidoreductase"/>
    <property type="match status" value="1"/>
</dbReference>
<feature type="modified residue" description="4-aspartylphosphate" evidence="2">
    <location>
        <position position="57"/>
    </location>
</feature>
<dbReference type="Proteomes" id="UP000253426">
    <property type="component" value="Unassembled WGS sequence"/>
</dbReference>
<proteinExistence type="predicted"/>
<dbReference type="Gene3D" id="3.60.15.10">
    <property type="entry name" value="Ribonuclease Z/Hydroxyacylglutathione hydrolase-like"/>
    <property type="match status" value="1"/>
</dbReference>
<dbReference type="InterPro" id="IPR036866">
    <property type="entry name" value="RibonucZ/Hydroxyglut_hydro"/>
</dbReference>
<evidence type="ECO:0000259" key="3">
    <source>
        <dbReference type="PROSITE" id="PS50110"/>
    </source>
</evidence>
<dbReference type="AlphaFoldDB" id="A0A366HS42"/>
<dbReference type="SMART" id="SM00448">
    <property type="entry name" value="REC"/>
    <property type="match status" value="1"/>
</dbReference>
<dbReference type="PROSITE" id="PS50110">
    <property type="entry name" value="RESPONSE_REGULATORY"/>
    <property type="match status" value="1"/>
</dbReference>